<evidence type="ECO:0000259" key="7">
    <source>
        <dbReference type="Pfam" id="PF04321"/>
    </source>
</evidence>
<evidence type="ECO:0000313" key="9">
    <source>
        <dbReference type="Proteomes" id="UP001596086"/>
    </source>
</evidence>
<keyword evidence="6 8" id="KW-0560">Oxidoreductase</keyword>
<feature type="domain" description="RmlD-like substrate binding" evidence="7">
    <location>
        <begin position="1"/>
        <end position="294"/>
    </location>
</feature>
<evidence type="ECO:0000256" key="1">
    <source>
        <dbReference type="ARBA" id="ARBA00004781"/>
    </source>
</evidence>
<keyword evidence="6" id="KW-0521">NADP</keyword>
<dbReference type="Proteomes" id="UP001596086">
    <property type="component" value="Unassembled WGS sequence"/>
</dbReference>
<evidence type="ECO:0000256" key="2">
    <source>
        <dbReference type="ARBA" id="ARBA00010944"/>
    </source>
</evidence>
<name>A0ABW0RV65_9BURK</name>
<dbReference type="GO" id="GO:0008831">
    <property type="term" value="F:dTDP-4-dehydrorhamnose reductase activity"/>
    <property type="evidence" value="ECO:0007669"/>
    <property type="project" value="UniProtKB-EC"/>
</dbReference>
<dbReference type="SUPFAM" id="SSF51735">
    <property type="entry name" value="NAD(P)-binding Rossmann-fold domains"/>
    <property type="match status" value="1"/>
</dbReference>
<sequence>MKILLTGKDGQLGFELARALAPLGEVLAVGRANCDLADADALRALVRSYAPDVIVNPAAYTAVDRAESDRDTAFAVNARAPGVLGEEAARLGALVVHYSTDYVFDGSGQAPYTEADSPAPQNVYGRSKHAGELALAEACPRHLIMRTSWVLGAQGGNFAKTMLRLAAERGQLRVVDDQCGAPTSAGLLADLTAHLVRQHAREGGQAFPYGIYHVAASGETSWYDYARFVLGAAREAGMPLRAGPEDVLPVHTAAYPTAAKRPANSRLDTGRFRHAFGLRLPPWQDGVRQVLQQIIQKDIDA</sequence>
<comment type="function">
    <text evidence="6">Catalyzes the reduction of dTDP-6-deoxy-L-lyxo-4-hexulose to yield dTDP-L-rhamnose.</text>
</comment>
<proteinExistence type="inferred from homology"/>
<comment type="caution">
    <text evidence="8">The sequence shown here is derived from an EMBL/GenBank/DDBJ whole genome shotgun (WGS) entry which is preliminary data.</text>
</comment>
<dbReference type="InterPro" id="IPR005913">
    <property type="entry name" value="dTDP_dehydrorham_reduct"/>
</dbReference>
<comment type="cofactor">
    <cofactor evidence="6">
        <name>Mg(2+)</name>
        <dbReference type="ChEBI" id="CHEBI:18420"/>
    </cofactor>
    <text evidence="6">Binds 1 Mg(2+) ion per monomer.</text>
</comment>
<dbReference type="NCBIfam" id="NF007440">
    <property type="entry name" value="PRK09987.1"/>
    <property type="match status" value="1"/>
</dbReference>
<dbReference type="Gene3D" id="3.40.50.720">
    <property type="entry name" value="NAD(P)-binding Rossmann-like Domain"/>
    <property type="match status" value="1"/>
</dbReference>
<evidence type="ECO:0000256" key="5">
    <source>
        <dbReference type="ARBA" id="ARBA00048200"/>
    </source>
</evidence>
<comment type="similarity">
    <text evidence="2 6">Belongs to the dTDP-4-dehydrorhamnose reductase family.</text>
</comment>
<dbReference type="Gene3D" id="3.90.25.10">
    <property type="entry name" value="UDP-galactose 4-epimerase, domain 1"/>
    <property type="match status" value="1"/>
</dbReference>
<dbReference type="InterPro" id="IPR029903">
    <property type="entry name" value="RmlD-like-bd"/>
</dbReference>
<dbReference type="PANTHER" id="PTHR10491">
    <property type="entry name" value="DTDP-4-DEHYDRORHAMNOSE REDUCTASE"/>
    <property type="match status" value="1"/>
</dbReference>
<evidence type="ECO:0000313" key="8">
    <source>
        <dbReference type="EMBL" id="MFC5547926.1"/>
    </source>
</evidence>
<dbReference type="CDD" id="cd05254">
    <property type="entry name" value="dTDP_HR_like_SDR_e"/>
    <property type="match status" value="1"/>
</dbReference>
<dbReference type="Pfam" id="PF04321">
    <property type="entry name" value="RmlD_sub_bind"/>
    <property type="match status" value="1"/>
</dbReference>
<evidence type="ECO:0000256" key="6">
    <source>
        <dbReference type="RuleBase" id="RU364082"/>
    </source>
</evidence>
<organism evidence="8 9">
    <name type="scientific">Massilia aerilata</name>
    <dbReference type="NCBI Taxonomy" id="453817"/>
    <lineage>
        <taxon>Bacteria</taxon>
        <taxon>Pseudomonadati</taxon>
        <taxon>Pseudomonadota</taxon>
        <taxon>Betaproteobacteria</taxon>
        <taxon>Burkholderiales</taxon>
        <taxon>Oxalobacteraceae</taxon>
        <taxon>Telluria group</taxon>
        <taxon>Massilia</taxon>
    </lineage>
</organism>
<dbReference type="NCBIfam" id="TIGR01214">
    <property type="entry name" value="rmlD"/>
    <property type="match status" value="1"/>
</dbReference>
<dbReference type="PANTHER" id="PTHR10491:SF4">
    <property type="entry name" value="METHIONINE ADENOSYLTRANSFERASE 2 SUBUNIT BETA"/>
    <property type="match status" value="1"/>
</dbReference>
<protein>
    <recommendedName>
        <fullName evidence="4 6">dTDP-4-dehydrorhamnose reductase</fullName>
        <ecNumber evidence="3 6">1.1.1.133</ecNumber>
    </recommendedName>
</protein>
<accession>A0ABW0RV65</accession>
<comment type="catalytic activity">
    <reaction evidence="5 6">
        <text>dTDP-beta-L-rhamnose + NADP(+) = dTDP-4-dehydro-beta-L-rhamnose + NADPH + H(+)</text>
        <dbReference type="Rhea" id="RHEA:21796"/>
        <dbReference type="ChEBI" id="CHEBI:15378"/>
        <dbReference type="ChEBI" id="CHEBI:57510"/>
        <dbReference type="ChEBI" id="CHEBI:57783"/>
        <dbReference type="ChEBI" id="CHEBI:58349"/>
        <dbReference type="ChEBI" id="CHEBI:62830"/>
        <dbReference type="EC" id="1.1.1.133"/>
    </reaction>
</comment>
<dbReference type="EC" id="1.1.1.133" evidence="3 6"/>
<comment type="pathway">
    <text evidence="1 6">Carbohydrate biosynthesis; dTDP-L-rhamnose biosynthesis.</text>
</comment>
<dbReference type="InterPro" id="IPR036291">
    <property type="entry name" value="NAD(P)-bd_dom_sf"/>
</dbReference>
<evidence type="ECO:0000256" key="4">
    <source>
        <dbReference type="ARBA" id="ARBA00017099"/>
    </source>
</evidence>
<dbReference type="EMBL" id="JBHSMZ010000004">
    <property type="protein sequence ID" value="MFC5547926.1"/>
    <property type="molecule type" value="Genomic_DNA"/>
</dbReference>
<gene>
    <name evidence="8" type="primary">rfbD</name>
    <name evidence="8" type="ORF">ACFPO9_05310</name>
</gene>
<keyword evidence="9" id="KW-1185">Reference proteome</keyword>
<dbReference type="RefSeq" id="WP_379768149.1">
    <property type="nucleotide sequence ID" value="NZ_JBHSMZ010000004.1"/>
</dbReference>
<reference evidence="9" key="1">
    <citation type="journal article" date="2019" name="Int. J. Syst. Evol. Microbiol.">
        <title>The Global Catalogue of Microorganisms (GCM) 10K type strain sequencing project: providing services to taxonomists for standard genome sequencing and annotation.</title>
        <authorList>
            <consortium name="The Broad Institute Genomics Platform"/>
            <consortium name="The Broad Institute Genome Sequencing Center for Infectious Disease"/>
            <person name="Wu L."/>
            <person name="Ma J."/>
        </authorList>
    </citation>
    <scope>NUCLEOTIDE SEQUENCE [LARGE SCALE GENOMIC DNA]</scope>
    <source>
        <strain evidence="9">CGMCC 4.5798</strain>
    </source>
</reference>
<evidence type="ECO:0000256" key="3">
    <source>
        <dbReference type="ARBA" id="ARBA00012929"/>
    </source>
</evidence>